<evidence type="ECO:0000313" key="2">
    <source>
        <dbReference type="Proteomes" id="UP000177171"/>
    </source>
</evidence>
<gene>
    <name evidence="1" type="ORF">A3G49_05270</name>
</gene>
<proteinExistence type="predicted"/>
<reference evidence="1 2" key="1">
    <citation type="journal article" date="2016" name="Nat. Commun.">
        <title>Thousands of microbial genomes shed light on interconnected biogeochemical processes in an aquifer system.</title>
        <authorList>
            <person name="Anantharaman K."/>
            <person name="Brown C.T."/>
            <person name="Hug L.A."/>
            <person name="Sharon I."/>
            <person name="Castelle C.J."/>
            <person name="Probst A.J."/>
            <person name="Thomas B.C."/>
            <person name="Singh A."/>
            <person name="Wilkins M.J."/>
            <person name="Karaoz U."/>
            <person name="Brodie E.L."/>
            <person name="Williams K.H."/>
            <person name="Hubbard S.S."/>
            <person name="Banfield J.F."/>
        </authorList>
    </citation>
    <scope>NUCLEOTIDE SEQUENCE [LARGE SCALE GENOMIC DNA]</scope>
</reference>
<protein>
    <submittedName>
        <fullName evidence="1">Uncharacterized protein</fullName>
    </submittedName>
</protein>
<dbReference type="Proteomes" id="UP000177171">
    <property type="component" value="Unassembled WGS sequence"/>
</dbReference>
<dbReference type="AlphaFoldDB" id="A0A1G2LMD0"/>
<dbReference type="EMBL" id="MHQY01000040">
    <property type="protein sequence ID" value="OHA12800.1"/>
    <property type="molecule type" value="Genomic_DNA"/>
</dbReference>
<name>A0A1G2LMD0_9BACT</name>
<organism evidence="1 2">
    <name type="scientific">Candidatus Sungbacteria bacterium RIFCSPLOWO2_12_FULL_41_11</name>
    <dbReference type="NCBI Taxonomy" id="1802286"/>
    <lineage>
        <taxon>Bacteria</taxon>
        <taxon>Candidatus Sungiibacteriota</taxon>
    </lineage>
</organism>
<comment type="caution">
    <text evidence="1">The sequence shown here is derived from an EMBL/GenBank/DDBJ whole genome shotgun (WGS) entry which is preliminary data.</text>
</comment>
<evidence type="ECO:0000313" key="1">
    <source>
        <dbReference type="EMBL" id="OHA12800.1"/>
    </source>
</evidence>
<accession>A0A1G2LMD0</accession>
<sequence>MNLKALGSSIRRGGILNAICSICWMILMENVTAKVEITRDREIESAGSVVSSVFFFRRRSVSQKTNMSGHIVYHFSTNNR</sequence>